<evidence type="ECO:0000259" key="8">
    <source>
        <dbReference type="Pfam" id="PF07683"/>
    </source>
</evidence>
<comment type="catalytic activity">
    <reaction evidence="5">
        <text>GTP + H2O = GDP + phosphate + H(+)</text>
        <dbReference type="Rhea" id="RHEA:19669"/>
        <dbReference type="ChEBI" id="CHEBI:15377"/>
        <dbReference type="ChEBI" id="CHEBI:15378"/>
        <dbReference type="ChEBI" id="CHEBI:37565"/>
        <dbReference type="ChEBI" id="CHEBI:43474"/>
        <dbReference type="ChEBI" id="CHEBI:58189"/>
    </reaction>
    <physiologicalReaction direction="left-to-right" evidence="5">
        <dbReference type="Rhea" id="RHEA:19670"/>
    </physiologicalReaction>
</comment>
<dbReference type="OrthoDB" id="9808822at2"/>
<comment type="similarity">
    <text evidence="4">Belongs to the SIMIBI class G3E GTPase family. ZNG1 subfamily.</text>
</comment>
<keyword evidence="3" id="KW-0143">Chaperone</keyword>
<reference evidence="9 10" key="1">
    <citation type="submission" date="2019-04" db="EMBL/GenBank/DDBJ databases">
        <title>Microbes associate with the intestines of laboratory mice.</title>
        <authorList>
            <person name="Navarre W."/>
            <person name="Wong E."/>
            <person name="Huang K."/>
            <person name="Tropini C."/>
            <person name="Ng K."/>
            <person name="Yu B."/>
        </authorList>
    </citation>
    <scope>NUCLEOTIDE SEQUENCE [LARGE SCALE GENOMIC DNA]</scope>
    <source>
        <strain evidence="9 10">NM07_P-09</strain>
    </source>
</reference>
<name>A0A4S2F2W6_9ACTN</name>
<evidence type="ECO:0000256" key="2">
    <source>
        <dbReference type="ARBA" id="ARBA00022801"/>
    </source>
</evidence>
<feature type="region of interest" description="Disordered" evidence="6">
    <location>
        <begin position="344"/>
        <end position="372"/>
    </location>
</feature>
<dbReference type="GO" id="GO:0016787">
    <property type="term" value="F:hydrolase activity"/>
    <property type="evidence" value="ECO:0007669"/>
    <property type="project" value="UniProtKB-KW"/>
</dbReference>
<dbReference type="SUPFAM" id="SSF90002">
    <property type="entry name" value="Hypothetical protein YjiA, C-terminal domain"/>
    <property type="match status" value="1"/>
</dbReference>
<dbReference type="InterPro" id="IPR051316">
    <property type="entry name" value="Zinc-reg_GTPase_activator"/>
</dbReference>
<dbReference type="InterPro" id="IPR036627">
    <property type="entry name" value="CobW-likC_sf"/>
</dbReference>
<organism evidence="9 10">
    <name type="scientific">Muricaecibacterium torontonense</name>
    <dbReference type="NCBI Taxonomy" id="3032871"/>
    <lineage>
        <taxon>Bacteria</taxon>
        <taxon>Bacillati</taxon>
        <taxon>Actinomycetota</taxon>
        <taxon>Coriobacteriia</taxon>
        <taxon>Coriobacteriales</taxon>
        <taxon>Atopobiaceae</taxon>
        <taxon>Muricaecibacterium</taxon>
    </lineage>
</organism>
<evidence type="ECO:0000256" key="6">
    <source>
        <dbReference type="SAM" id="MobiDB-lite"/>
    </source>
</evidence>
<evidence type="ECO:0000256" key="1">
    <source>
        <dbReference type="ARBA" id="ARBA00022741"/>
    </source>
</evidence>
<protein>
    <submittedName>
        <fullName evidence="9">GTP-binding protein</fullName>
    </submittedName>
</protein>
<evidence type="ECO:0000256" key="3">
    <source>
        <dbReference type="ARBA" id="ARBA00023186"/>
    </source>
</evidence>
<dbReference type="Gene3D" id="3.40.50.300">
    <property type="entry name" value="P-loop containing nucleotide triphosphate hydrolases"/>
    <property type="match status" value="1"/>
</dbReference>
<gene>
    <name evidence="9" type="ORF">E5334_04765</name>
</gene>
<keyword evidence="10" id="KW-1185">Reference proteome</keyword>
<accession>A0A4S2F2W6</accession>
<feature type="compositionally biased region" description="Basic and acidic residues" evidence="6">
    <location>
        <begin position="362"/>
        <end position="372"/>
    </location>
</feature>
<dbReference type="InterPro" id="IPR027417">
    <property type="entry name" value="P-loop_NTPase"/>
</dbReference>
<evidence type="ECO:0000256" key="5">
    <source>
        <dbReference type="ARBA" id="ARBA00049117"/>
    </source>
</evidence>
<dbReference type="GO" id="GO:0000166">
    <property type="term" value="F:nucleotide binding"/>
    <property type="evidence" value="ECO:0007669"/>
    <property type="project" value="UniProtKB-KW"/>
</dbReference>
<dbReference type="Pfam" id="PF02492">
    <property type="entry name" value="cobW"/>
    <property type="match status" value="1"/>
</dbReference>
<feature type="domain" description="CobW C-terminal" evidence="8">
    <location>
        <begin position="241"/>
        <end position="311"/>
    </location>
</feature>
<keyword evidence="2" id="KW-0378">Hydrolase</keyword>
<feature type="domain" description="CobW/HypB/UreG nucleotide-binding" evidence="7">
    <location>
        <begin position="3"/>
        <end position="165"/>
    </location>
</feature>
<dbReference type="PANTHER" id="PTHR13748">
    <property type="entry name" value="COBW-RELATED"/>
    <property type="match status" value="1"/>
</dbReference>
<evidence type="ECO:0000313" key="9">
    <source>
        <dbReference type="EMBL" id="TGY62717.1"/>
    </source>
</evidence>
<proteinExistence type="inferred from homology"/>
<dbReference type="InterPro" id="IPR011629">
    <property type="entry name" value="CobW-like_C"/>
</dbReference>
<feature type="compositionally biased region" description="Basic and acidic residues" evidence="6">
    <location>
        <begin position="344"/>
        <end position="355"/>
    </location>
</feature>
<dbReference type="GO" id="GO:0005737">
    <property type="term" value="C:cytoplasm"/>
    <property type="evidence" value="ECO:0007669"/>
    <property type="project" value="TreeGrafter"/>
</dbReference>
<dbReference type="Proteomes" id="UP000310263">
    <property type="component" value="Unassembled WGS sequence"/>
</dbReference>
<dbReference type="EMBL" id="SRYE01000002">
    <property type="protein sequence ID" value="TGY62717.1"/>
    <property type="molecule type" value="Genomic_DNA"/>
</dbReference>
<evidence type="ECO:0000259" key="7">
    <source>
        <dbReference type="Pfam" id="PF02492"/>
    </source>
</evidence>
<keyword evidence="1" id="KW-0547">Nucleotide-binding</keyword>
<comment type="caution">
    <text evidence="9">The sequence shown here is derived from an EMBL/GenBank/DDBJ whole genome shotgun (WGS) entry which is preliminary data.</text>
</comment>
<dbReference type="InterPro" id="IPR003495">
    <property type="entry name" value="CobW/HypB/UreG_nucleotide-bd"/>
</dbReference>
<evidence type="ECO:0000256" key="4">
    <source>
        <dbReference type="ARBA" id="ARBA00034320"/>
    </source>
</evidence>
<dbReference type="Pfam" id="PF07683">
    <property type="entry name" value="CobW_C"/>
    <property type="match status" value="1"/>
</dbReference>
<sequence>MKVLVISGFLGAGKTTFIQELARRTHRDFVIYENEYGQTDIDSQVLKEGTGLEVWESLDRCICCTGKQDFATSVLTIANTLDPEYLVVEPTGVAKLSAVLDNVDKVTYERISLLEPVCIVDWESWQSEKEAYPEIFNDQLDAAPTVVISKIPARDDAQAEGVDEGLDDLVGSICDAKPGVDIKAVPLSEIPDEWFESLLHRDLNPEQAAAEPAPSPDEDPGLETFALGHASVSTAAHLAWLLDALVAGVFGKVARAKGFVRTLDGLLRFDVVARRWAVTGAEELGEELDAEEAKAVFIGKDLERNFLREAFLPLRWHAEERLQEEERHHDHTHCDHEQGYCEYGEHGHEDHEPGRRVHPKHGGHEHEGHENH</sequence>
<dbReference type="RefSeq" id="WP_136012445.1">
    <property type="nucleotide sequence ID" value="NZ_SRYE01000002.1"/>
</dbReference>
<dbReference type="SUPFAM" id="SSF52540">
    <property type="entry name" value="P-loop containing nucleoside triphosphate hydrolases"/>
    <property type="match status" value="1"/>
</dbReference>
<dbReference type="Gene3D" id="3.30.1220.10">
    <property type="entry name" value="CobW-like, C-terminal domain"/>
    <property type="match status" value="1"/>
</dbReference>
<dbReference type="AlphaFoldDB" id="A0A4S2F2W6"/>
<dbReference type="PANTHER" id="PTHR13748:SF62">
    <property type="entry name" value="COBW DOMAIN-CONTAINING PROTEIN"/>
    <property type="match status" value="1"/>
</dbReference>
<evidence type="ECO:0000313" key="10">
    <source>
        <dbReference type="Proteomes" id="UP000310263"/>
    </source>
</evidence>